<feature type="transmembrane region" description="Helical" evidence="6">
    <location>
        <begin position="124"/>
        <end position="147"/>
    </location>
</feature>
<organism evidence="7 8">
    <name type="scientific">Collinsella aerofaciens</name>
    <dbReference type="NCBI Taxonomy" id="74426"/>
    <lineage>
        <taxon>Bacteria</taxon>
        <taxon>Bacillati</taxon>
        <taxon>Actinomycetota</taxon>
        <taxon>Coriobacteriia</taxon>
        <taxon>Coriobacteriales</taxon>
        <taxon>Coriobacteriaceae</taxon>
        <taxon>Collinsella</taxon>
    </lineage>
</organism>
<accession>A0A5K1IRX2</accession>
<dbReference type="InterPro" id="IPR002797">
    <property type="entry name" value="Polysacc_synth"/>
</dbReference>
<dbReference type="AlphaFoldDB" id="A0A5K1IRX2"/>
<dbReference type="Pfam" id="PF01943">
    <property type="entry name" value="Polysacc_synt"/>
    <property type="match status" value="1"/>
</dbReference>
<feature type="transmembrane region" description="Helical" evidence="6">
    <location>
        <begin position="53"/>
        <end position="75"/>
    </location>
</feature>
<dbReference type="GO" id="GO:0005886">
    <property type="term" value="C:plasma membrane"/>
    <property type="evidence" value="ECO:0007669"/>
    <property type="project" value="UniProtKB-SubCell"/>
</dbReference>
<keyword evidence="3 6" id="KW-0812">Transmembrane</keyword>
<feature type="transmembrane region" description="Helical" evidence="6">
    <location>
        <begin position="20"/>
        <end position="41"/>
    </location>
</feature>
<evidence type="ECO:0000256" key="1">
    <source>
        <dbReference type="ARBA" id="ARBA00004651"/>
    </source>
</evidence>
<evidence type="ECO:0000256" key="6">
    <source>
        <dbReference type="SAM" id="Phobius"/>
    </source>
</evidence>
<feature type="transmembrane region" description="Helical" evidence="6">
    <location>
        <begin position="87"/>
        <end position="109"/>
    </location>
</feature>
<evidence type="ECO:0000256" key="5">
    <source>
        <dbReference type="ARBA" id="ARBA00023136"/>
    </source>
</evidence>
<keyword evidence="5 6" id="KW-0472">Membrane</keyword>
<evidence type="ECO:0000313" key="7">
    <source>
        <dbReference type="EMBL" id="VWL91256.1"/>
    </source>
</evidence>
<dbReference type="PANTHER" id="PTHR30250:SF11">
    <property type="entry name" value="O-ANTIGEN TRANSPORTER-RELATED"/>
    <property type="match status" value="1"/>
</dbReference>
<protein>
    <submittedName>
        <fullName evidence="7">Polysaccharide biosynthesis protein</fullName>
    </submittedName>
</protein>
<feature type="transmembrane region" description="Helical" evidence="6">
    <location>
        <begin position="182"/>
        <end position="206"/>
    </location>
</feature>
<feature type="transmembrane region" description="Helical" evidence="6">
    <location>
        <begin position="391"/>
        <end position="410"/>
    </location>
</feature>
<evidence type="ECO:0000256" key="4">
    <source>
        <dbReference type="ARBA" id="ARBA00022989"/>
    </source>
</evidence>
<feature type="transmembrane region" description="Helical" evidence="6">
    <location>
        <begin position="154"/>
        <end position="176"/>
    </location>
</feature>
<sequence>MKRMNRKERITDSQKTLHTAFSNTIANVISLVIGTLVVSVTTRVMSQDDVGTAATFLANRNTIAILVTFSIYAYVNRGLVLHDEDKIGFLQSVAYFCILIIFAAFIIALPFKQQLMNLLSLDPFLYYWLFISLLSYTVFLVADYYCIYSNKSGLVFWIVIATGPIGQILSVIFAVLMPSNKYIGRVLGLDAAYVLVTLIFLIGFLFKQKRPSWRKCLKYIQESLSFTLPLLPHLLSQMLLTQCDLILISYLCGTDKSGIYSMGHTVGNLAFTVMTQIMCAWSPWAYRRMKENQYAPIKYGSEFLMALGVFLSCGLITVSPELVHLMLPSSYAVTTSIIPMLVFAMYLQFLFTLVYDLEYFRKKPHWIALQSSIAAASNVVLNILIIPIAGYQSACYLTCISYAILLLTGLGMTRKLDFKSIYNSRALLFSIIFMGCYSLLGISIENNFVIRYLLMIVVTCFLLFRYRNILNSQLRELMRSNGQ</sequence>
<feature type="transmembrane region" description="Helical" evidence="6">
    <location>
        <begin position="366"/>
        <end position="385"/>
    </location>
</feature>
<dbReference type="Proteomes" id="UP000330807">
    <property type="component" value="Unassembled WGS sequence"/>
</dbReference>
<dbReference type="InterPro" id="IPR050833">
    <property type="entry name" value="Poly_Biosynth_Transport"/>
</dbReference>
<name>A0A5K1IRX2_9ACTN</name>
<evidence type="ECO:0000313" key="8">
    <source>
        <dbReference type="Proteomes" id="UP000330807"/>
    </source>
</evidence>
<keyword evidence="2" id="KW-1003">Cell membrane</keyword>
<feature type="transmembrane region" description="Helical" evidence="6">
    <location>
        <begin position="422"/>
        <end position="442"/>
    </location>
</feature>
<evidence type="ECO:0000256" key="3">
    <source>
        <dbReference type="ARBA" id="ARBA00022692"/>
    </source>
</evidence>
<evidence type="ECO:0000256" key="2">
    <source>
        <dbReference type="ARBA" id="ARBA00022475"/>
    </source>
</evidence>
<dbReference type="EMBL" id="CABWIH010000029">
    <property type="protein sequence ID" value="VWL91256.1"/>
    <property type="molecule type" value="Genomic_DNA"/>
</dbReference>
<feature type="transmembrane region" description="Helical" evidence="6">
    <location>
        <begin position="448"/>
        <end position="466"/>
    </location>
</feature>
<keyword evidence="4 6" id="KW-1133">Transmembrane helix</keyword>
<feature type="transmembrane region" description="Helical" evidence="6">
    <location>
        <begin position="331"/>
        <end position="354"/>
    </location>
</feature>
<comment type="subcellular location">
    <subcellularLocation>
        <location evidence="1">Cell membrane</location>
        <topology evidence="1">Multi-pass membrane protein</topology>
    </subcellularLocation>
</comment>
<proteinExistence type="predicted"/>
<dbReference type="PANTHER" id="PTHR30250">
    <property type="entry name" value="PST FAMILY PREDICTED COLANIC ACID TRANSPORTER"/>
    <property type="match status" value="1"/>
</dbReference>
<reference evidence="7 8" key="1">
    <citation type="submission" date="2019-10" db="EMBL/GenBank/DDBJ databases">
        <authorList>
            <person name="Wolf R A."/>
        </authorList>
    </citation>
    <scope>NUCLEOTIDE SEQUENCE [LARGE SCALE GENOMIC DNA]</scope>
    <source>
        <strain evidence="7">Collinsella_aerofaciens_AK_138A</strain>
    </source>
</reference>
<feature type="transmembrane region" description="Helical" evidence="6">
    <location>
        <begin position="299"/>
        <end position="319"/>
    </location>
</feature>
<gene>
    <name evidence="7" type="ORF">LMKDKBCB_01290</name>
</gene>